<proteinExistence type="predicted"/>
<accession>A0AC60QI34</accession>
<gene>
    <name evidence="1" type="ORF">HPB47_020742</name>
</gene>
<protein>
    <submittedName>
        <fullName evidence="1">Uncharacterized protein</fullName>
    </submittedName>
</protein>
<dbReference type="Proteomes" id="UP000805193">
    <property type="component" value="Unassembled WGS sequence"/>
</dbReference>
<evidence type="ECO:0000313" key="2">
    <source>
        <dbReference type="Proteomes" id="UP000805193"/>
    </source>
</evidence>
<comment type="caution">
    <text evidence="1">The sequence shown here is derived from an EMBL/GenBank/DDBJ whole genome shotgun (WGS) entry which is preliminary data.</text>
</comment>
<name>A0AC60QI34_IXOPE</name>
<reference evidence="1 2" key="1">
    <citation type="journal article" date="2020" name="Cell">
        <title>Large-Scale Comparative Analyses of Tick Genomes Elucidate Their Genetic Diversity and Vector Capacities.</title>
        <authorList>
            <consortium name="Tick Genome and Microbiome Consortium (TIGMIC)"/>
            <person name="Jia N."/>
            <person name="Wang J."/>
            <person name="Shi W."/>
            <person name="Du L."/>
            <person name="Sun Y."/>
            <person name="Zhan W."/>
            <person name="Jiang J.F."/>
            <person name="Wang Q."/>
            <person name="Zhang B."/>
            <person name="Ji P."/>
            <person name="Bell-Sakyi L."/>
            <person name="Cui X.M."/>
            <person name="Yuan T.T."/>
            <person name="Jiang B.G."/>
            <person name="Yang W.F."/>
            <person name="Lam T.T."/>
            <person name="Chang Q.C."/>
            <person name="Ding S.J."/>
            <person name="Wang X.J."/>
            <person name="Zhu J.G."/>
            <person name="Ruan X.D."/>
            <person name="Zhao L."/>
            <person name="Wei J.T."/>
            <person name="Ye R.Z."/>
            <person name="Que T.C."/>
            <person name="Du C.H."/>
            <person name="Zhou Y.H."/>
            <person name="Cheng J.X."/>
            <person name="Dai P.F."/>
            <person name="Guo W.B."/>
            <person name="Han X.H."/>
            <person name="Huang E.J."/>
            <person name="Li L.F."/>
            <person name="Wei W."/>
            <person name="Gao Y.C."/>
            <person name="Liu J.Z."/>
            <person name="Shao H.Z."/>
            <person name="Wang X."/>
            <person name="Wang C.C."/>
            <person name="Yang T.C."/>
            <person name="Huo Q.B."/>
            <person name="Li W."/>
            <person name="Chen H.Y."/>
            <person name="Chen S.E."/>
            <person name="Zhou L.G."/>
            <person name="Ni X.B."/>
            <person name="Tian J.H."/>
            <person name="Sheng Y."/>
            <person name="Liu T."/>
            <person name="Pan Y.S."/>
            <person name="Xia L.Y."/>
            <person name="Li J."/>
            <person name="Zhao F."/>
            <person name="Cao W.C."/>
        </authorList>
    </citation>
    <scope>NUCLEOTIDE SEQUENCE [LARGE SCALE GENOMIC DNA]</scope>
    <source>
        <strain evidence="1">Iper-2018</strain>
    </source>
</reference>
<sequence>MEDHPQWARACTELTVEFTRDRRTLLWVELVRRLNSQGPANKTLAEWQRFLGAKARVAKGKAGILSEDGRGTGGGPPRGSPLISEEEQNLGILGVSTVHVCGGPVLGLVATNEQVRVGTQEMGLLSLIAFLAVHAQEGATDD</sequence>
<evidence type="ECO:0000313" key="1">
    <source>
        <dbReference type="EMBL" id="KAG0432553.1"/>
    </source>
</evidence>
<dbReference type="EMBL" id="JABSTQ010009139">
    <property type="protein sequence ID" value="KAG0432553.1"/>
    <property type="molecule type" value="Genomic_DNA"/>
</dbReference>
<keyword evidence="2" id="KW-1185">Reference proteome</keyword>
<organism evidence="1 2">
    <name type="scientific">Ixodes persulcatus</name>
    <name type="common">Taiga tick</name>
    <dbReference type="NCBI Taxonomy" id="34615"/>
    <lineage>
        <taxon>Eukaryota</taxon>
        <taxon>Metazoa</taxon>
        <taxon>Ecdysozoa</taxon>
        <taxon>Arthropoda</taxon>
        <taxon>Chelicerata</taxon>
        <taxon>Arachnida</taxon>
        <taxon>Acari</taxon>
        <taxon>Parasitiformes</taxon>
        <taxon>Ixodida</taxon>
        <taxon>Ixodoidea</taxon>
        <taxon>Ixodidae</taxon>
        <taxon>Ixodinae</taxon>
        <taxon>Ixodes</taxon>
    </lineage>
</organism>